<dbReference type="SUPFAM" id="SSF46785">
    <property type="entry name" value="Winged helix' DNA-binding domain"/>
    <property type="match status" value="1"/>
</dbReference>
<dbReference type="InterPro" id="IPR036390">
    <property type="entry name" value="WH_DNA-bd_sf"/>
</dbReference>
<evidence type="ECO:0000313" key="2">
    <source>
        <dbReference type="EMBL" id="SJM46733.1"/>
    </source>
</evidence>
<dbReference type="AlphaFoldDB" id="A0A1R4ESW9"/>
<dbReference type="Pfam" id="PF01909">
    <property type="entry name" value="NTP_transf_2"/>
    <property type="match status" value="1"/>
</dbReference>
<protein>
    <recommendedName>
        <fullName evidence="1">Polymerase nucleotidyl transferase domain-containing protein</fullName>
    </recommendedName>
</protein>
<dbReference type="CDD" id="cd05403">
    <property type="entry name" value="NT_KNTase_like"/>
    <property type="match status" value="1"/>
</dbReference>
<dbReference type="EMBL" id="FUHU01000003">
    <property type="protein sequence ID" value="SJM46733.1"/>
    <property type="molecule type" value="Genomic_DNA"/>
</dbReference>
<dbReference type="SUPFAM" id="SSF81301">
    <property type="entry name" value="Nucleotidyltransferase"/>
    <property type="match status" value="1"/>
</dbReference>
<evidence type="ECO:0000259" key="1">
    <source>
        <dbReference type="Pfam" id="PF01909"/>
    </source>
</evidence>
<reference evidence="2 3" key="1">
    <citation type="submission" date="2017-02" db="EMBL/GenBank/DDBJ databases">
        <authorList>
            <person name="Peterson S.W."/>
        </authorList>
    </citation>
    <scope>NUCLEOTIDE SEQUENCE [LARGE SCALE GENOMIC DNA]</scope>
    <source>
        <strain evidence="2 3">LMG 22410</strain>
    </source>
</reference>
<dbReference type="InterPro" id="IPR002934">
    <property type="entry name" value="Polymerase_NTP_transf_dom"/>
</dbReference>
<accession>A0A1R4ESW9</accession>
<dbReference type="Proteomes" id="UP000195787">
    <property type="component" value="Unassembled WGS sequence"/>
</dbReference>
<keyword evidence="3" id="KW-1185">Reference proteome</keyword>
<evidence type="ECO:0000313" key="3">
    <source>
        <dbReference type="Proteomes" id="UP000195787"/>
    </source>
</evidence>
<dbReference type="Gene3D" id="3.30.460.10">
    <property type="entry name" value="Beta Polymerase, domain 2"/>
    <property type="match status" value="1"/>
</dbReference>
<proteinExistence type="predicted"/>
<gene>
    <name evidence="2" type="ORF">CZ674_00705</name>
</gene>
<dbReference type="GO" id="GO:0016779">
    <property type="term" value="F:nucleotidyltransferase activity"/>
    <property type="evidence" value="ECO:0007669"/>
    <property type="project" value="InterPro"/>
</dbReference>
<feature type="domain" description="Polymerase nucleotidyl transferase" evidence="1">
    <location>
        <begin position="107"/>
        <end position="144"/>
    </location>
</feature>
<dbReference type="InterPro" id="IPR043519">
    <property type="entry name" value="NT_sf"/>
</dbReference>
<name>A0A1R4ESW9_9MICO</name>
<organism evidence="2 3">
    <name type="scientific">Agrococcus casei LMG 22410</name>
    <dbReference type="NCBI Taxonomy" id="1255656"/>
    <lineage>
        <taxon>Bacteria</taxon>
        <taxon>Bacillati</taxon>
        <taxon>Actinomycetota</taxon>
        <taxon>Actinomycetes</taxon>
        <taxon>Micrococcales</taxon>
        <taxon>Microbacteriaceae</taxon>
        <taxon>Agrococcus</taxon>
    </lineage>
</organism>
<sequence>MQNPFAALSPTGLDSQVLTVLARADAELTPGQIHALLPEGGSLEGVRQSVRRLASHGTVIERRVGRSMAYELNARHLLAGPIREIARAKQHLIDLLSSHVREWRLQPLTVKLFGSAARSEMTDGSDIDVLVVMPDGADRDEAEARVGNLASVTRDLTGNDVRPLLYFESEVEQAGIFDSILADGIDIAGDPSWLRRNLRARG</sequence>